<organism evidence="2 3">
    <name type="scientific">Podospora appendiculata</name>
    <dbReference type="NCBI Taxonomy" id="314037"/>
    <lineage>
        <taxon>Eukaryota</taxon>
        <taxon>Fungi</taxon>
        <taxon>Dikarya</taxon>
        <taxon>Ascomycota</taxon>
        <taxon>Pezizomycotina</taxon>
        <taxon>Sordariomycetes</taxon>
        <taxon>Sordariomycetidae</taxon>
        <taxon>Sordariales</taxon>
        <taxon>Podosporaceae</taxon>
        <taxon>Podospora</taxon>
    </lineage>
</organism>
<accession>A0AAE0XCV7</accession>
<dbReference type="AlphaFoldDB" id="A0AAE0XCV7"/>
<sequence>MRAVAAWITSDQEDSFSLRAPDTESFLENIRYFMPRLGDAGLDSDSYYTLGDDGAERLESDSSSSDDAAGSYFTEDGSTTWSKPEETNMVSFCAVPDPGKTASEAVIPSGGAGATTTELVQPIDEVTNSSEALHPHAPFQPTTSNHNAELQTATPPAQACPHLLPGECSDQNNATSKQRLPAISPVYAERHSRRWRHGNDVLAPTPMDHRLIPRKSYRFSQALAISGDAAEEDPFVSEGETATVTHQLPPILTHAMYDYRNI</sequence>
<dbReference type="EMBL" id="JAULSO010000002">
    <property type="protein sequence ID" value="KAK3690294.1"/>
    <property type="molecule type" value="Genomic_DNA"/>
</dbReference>
<evidence type="ECO:0000313" key="3">
    <source>
        <dbReference type="Proteomes" id="UP001270362"/>
    </source>
</evidence>
<feature type="region of interest" description="Disordered" evidence="1">
    <location>
        <begin position="53"/>
        <end position="83"/>
    </location>
</feature>
<evidence type="ECO:0000313" key="2">
    <source>
        <dbReference type="EMBL" id="KAK3690294.1"/>
    </source>
</evidence>
<proteinExistence type="predicted"/>
<reference evidence="2" key="2">
    <citation type="submission" date="2023-06" db="EMBL/GenBank/DDBJ databases">
        <authorList>
            <consortium name="Lawrence Berkeley National Laboratory"/>
            <person name="Haridas S."/>
            <person name="Hensen N."/>
            <person name="Bonometti L."/>
            <person name="Westerberg I."/>
            <person name="Brannstrom I.O."/>
            <person name="Guillou S."/>
            <person name="Cros-Aarteil S."/>
            <person name="Calhoun S."/>
            <person name="Kuo A."/>
            <person name="Mondo S."/>
            <person name="Pangilinan J."/>
            <person name="Riley R."/>
            <person name="Labutti K."/>
            <person name="Andreopoulos B."/>
            <person name="Lipzen A."/>
            <person name="Chen C."/>
            <person name="Yanf M."/>
            <person name="Daum C."/>
            <person name="Ng V."/>
            <person name="Clum A."/>
            <person name="Steindorff A."/>
            <person name="Ohm R."/>
            <person name="Martin F."/>
            <person name="Silar P."/>
            <person name="Natvig D."/>
            <person name="Lalanne C."/>
            <person name="Gautier V."/>
            <person name="Ament-Velasquez S.L."/>
            <person name="Kruys A."/>
            <person name="Hutchinson M.I."/>
            <person name="Powell A.J."/>
            <person name="Barry K."/>
            <person name="Miller A.N."/>
            <person name="Grigoriev I.V."/>
            <person name="Debuchy R."/>
            <person name="Gladieux P."/>
            <person name="Thoren M.H."/>
            <person name="Johannesson H."/>
        </authorList>
    </citation>
    <scope>NUCLEOTIDE SEQUENCE</scope>
    <source>
        <strain evidence="2">CBS 314.62</strain>
    </source>
</reference>
<keyword evidence="3" id="KW-1185">Reference proteome</keyword>
<protein>
    <submittedName>
        <fullName evidence="2">Uncharacterized protein</fullName>
    </submittedName>
</protein>
<evidence type="ECO:0000256" key="1">
    <source>
        <dbReference type="SAM" id="MobiDB-lite"/>
    </source>
</evidence>
<reference evidence="2" key="1">
    <citation type="journal article" date="2023" name="Mol. Phylogenet. Evol.">
        <title>Genome-scale phylogeny and comparative genomics of the fungal order Sordariales.</title>
        <authorList>
            <person name="Hensen N."/>
            <person name="Bonometti L."/>
            <person name="Westerberg I."/>
            <person name="Brannstrom I.O."/>
            <person name="Guillou S."/>
            <person name="Cros-Aarteil S."/>
            <person name="Calhoun S."/>
            <person name="Haridas S."/>
            <person name="Kuo A."/>
            <person name="Mondo S."/>
            <person name="Pangilinan J."/>
            <person name="Riley R."/>
            <person name="LaButti K."/>
            <person name="Andreopoulos B."/>
            <person name="Lipzen A."/>
            <person name="Chen C."/>
            <person name="Yan M."/>
            <person name="Daum C."/>
            <person name="Ng V."/>
            <person name="Clum A."/>
            <person name="Steindorff A."/>
            <person name="Ohm R.A."/>
            <person name="Martin F."/>
            <person name="Silar P."/>
            <person name="Natvig D.O."/>
            <person name="Lalanne C."/>
            <person name="Gautier V."/>
            <person name="Ament-Velasquez S.L."/>
            <person name="Kruys A."/>
            <person name="Hutchinson M.I."/>
            <person name="Powell A.J."/>
            <person name="Barry K."/>
            <person name="Miller A.N."/>
            <person name="Grigoriev I.V."/>
            <person name="Debuchy R."/>
            <person name="Gladieux P."/>
            <person name="Hiltunen Thoren M."/>
            <person name="Johannesson H."/>
        </authorList>
    </citation>
    <scope>NUCLEOTIDE SEQUENCE</scope>
    <source>
        <strain evidence="2">CBS 314.62</strain>
    </source>
</reference>
<dbReference type="Proteomes" id="UP001270362">
    <property type="component" value="Unassembled WGS sequence"/>
</dbReference>
<comment type="caution">
    <text evidence="2">The sequence shown here is derived from an EMBL/GenBank/DDBJ whole genome shotgun (WGS) entry which is preliminary data.</text>
</comment>
<name>A0AAE0XCV7_9PEZI</name>
<gene>
    <name evidence="2" type="ORF">B0T22DRAFT_481469</name>
</gene>